<feature type="active site" evidence="9">
    <location>
        <position position="121"/>
    </location>
</feature>
<feature type="transmembrane region" description="Helical" evidence="9">
    <location>
        <begin position="65"/>
        <end position="85"/>
    </location>
</feature>
<comment type="catalytic activity">
    <reaction evidence="9">
        <text>Release of signal peptides from bacterial membrane prolipoproteins. Hydrolyzes -Xaa-Yaa-Zaa-|-(S,diacylglyceryl)Cys-, in which Xaa is hydrophobic (preferably Leu), and Yaa (Ala or Ser) and Zaa (Gly or Ala) have small, neutral side chains.</text>
        <dbReference type="EC" id="3.4.23.36"/>
    </reaction>
</comment>
<dbReference type="EMBL" id="FLUQ01000001">
    <property type="protein sequence ID" value="SBV91535.1"/>
    <property type="molecule type" value="Genomic_DNA"/>
</dbReference>
<evidence type="ECO:0000256" key="4">
    <source>
        <dbReference type="ARBA" id="ARBA00022692"/>
    </source>
</evidence>
<gene>
    <name evidence="9 11" type="primary">lspA</name>
    <name evidence="11" type="ORF">KL86DPRO_10208</name>
</gene>
<dbReference type="Pfam" id="PF01252">
    <property type="entry name" value="Peptidase_A8"/>
    <property type="match status" value="1"/>
</dbReference>
<evidence type="ECO:0000256" key="9">
    <source>
        <dbReference type="HAMAP-Rule" id="MF_00161"/>
    </source>
</evidence>
<dbReference type="PRINTS" id="PR00781">
    <property type="entry name" value="LIPOSIGPTASE"/>
</dbReference>
<evidence type="ECO:0000256" key="3">
    <source>
        <dbReference type="ARBA" id="ARBA00022670"/>
    </source>
</evidence>
<dbReference type="HAMAP" id="MF_00161">
    <property type="entry name" value="LspA"/>
    <property type="match status" value="1"/>
</dbReference>
<keyword evidence="2 9" id="KW-1003">Cell membrane</keyword>
<feature type="transmembrane region" description="Helical" evidence="9">
    <location>
        <begin position="92"/>
        <end position="111"/>
    </location>
</feature>
<evidence type="ECO:0000256" key="5">
    <source>
        <dbReference type="ARBA" id="ARBA00022750"/>
    </source>
</evidence>
<keyword evidence="3 9" id="KW-0645">Protease</keyword>
<dbReference type="GO" id="GO:0005886">
    <property type="term" value="C:plasma membrane"/>
    <property type="evidence" value="ECO:0007669"/>
    <property type="project" value="UniProtKB-SubCell"/>
</dbReference>
<evidence type="ECO:0000256" key="1">
    <source>
        <dbReference type="ARBA" id="ARBA00006139"/>
    </source>
</evidence>
<keyword evidence="5 9" id="KW-0064">Aspartyl protease</keyword>
<accession>A0A212IXA2</accession>
<dbReference type="PANTHER" id="PTHR33695">
    <property type="entry name" value="LIPOPROTEIN SIGNAL PEPTIDASE"/>
    <property type="match status" value="1"/>
</dbReference>
<comment type="caution">
    <text evidence="9">Lacks conserved residue(s) required for the propagation of feature annotation.</text>
</comment>
<comment type="pathway">
    <text evidence="9">Protein modification; lipoprotein biosynthesis (signal peptide cleavage).</text>
</comment>
<dbReference type="UniPathway" id="UPA00665"/>
<dbReference type="NCBIfam" id="TIGR00077">
    <property type="entry name" value="lspA"/>
    <property type="match status" value="1"/>
</dbReference>
<evidence type="ECO:0000256" key="6">
    <source>
        <dbReference type="ARBA" id="ARBA00022801"/>
    </source>
</evidence>
<comment type="similarity">
    <text evidence="1 9 10">Belongs to the peptidase A8 family.</text>
</comment>
<dbReference type="PANTHER" id="PTHR33695:SF1">
    <property type="entry name" value="LIPOPROTEIN SIGNAL PEPTIDASE"/>
    <property type="match status" value="1"/>
</dbReference>
<keyword evidence="7 9" id="KW-1133">Transmembrane helix</keyword>
<comment type="function">
    <text evidence="9">This protein specifically catalyzes the removal of signal peptides from prolipoproteins.</text>
</comment>
<dbReference type="InterPro" id="IPR001872">
    <property type="entry name" value="Peptidase_A8"/>
</dbReference>
<keyword evidence="4 9" id="KW-0812">Transmembrane</keyword>
<feature type="transmembrane region" description="Helical" evidence="9">
    <location>
        <begin position="131"/>
        <end position="152"/>
    </location>
</feature>
<dbReference type="AlphaFoldDB" id="A0A212IXA2"/>
<protein>
    <recommendedName>
        <fullName evidence="9">Lipoprotein signal peptidase</fullName>
        <ecNumber evidence="9">3.4.23.36</ecNumber>
    </recommendedName>
    <alternativeName>
        <fullName evidence="9">Prolipoprotein signal peptidase</fullName>
    </alternativeName>
    <alternativeName>
        <fullName evidence="9">Signal peptidase II</fullName>
        <shortName evidence="9">SPase II</shortName>
    </alternativeName>
</protein>
<proteinExistence type="inferred from homology"/>
<keyword evidence="8 9" id="KW-0472">Membrane</keyword>
<evidence type="ECO:0000256" key="8">
    <source>
        <dbReference type="ARBA" id="ARBA00023136"/>
    </source>
</evidence>
<keyword evidence="11" id="KW-0449">Lipoprotein</keyword>
<dbReference type="GO" id="GO:0006508">
    <property type="term" value="P:proteolysis"/>
    <property type="evidence" value="ECO:0007669"/>
    <property type="project" value="UniProtKB-KW"/>
</dbReference>
<name>A0A212IXA2_9DELT</name>
<reference evidence="11" key="1">
    <citation type="submission" date="2016-04" db="EMBL/GenBank/DDBJ databases">
        <authorList>
            <person name="Evans L.H."/>
            <person name="Alamgir A."/>
            <person name="Owens N."/>
            <person name="Weber N.D."/>
            <person name="Virtaneva K."/>
            <person name="Barbian K."/>
            <person name="Babar A."/>
            <person name="Rosenke K."/>
        </authorList>
    </citation>
    <scope>NUCLEOTIDE SEQUENCE</scope>
    <source>
        <strain evidence="11">86</strain>
    </source>
</reference>
<evidence type="ECO:0000313" key="11">
    <source>
        <dbReference type="EMBL" id="SBV91535.1"/>
    </source>
</evidence>
<dbReference type="EC" id="3.4.23.36" evidence="9"/>
<evidence type="ECO:0000256" key="2">
    <source>
        <dbReference type="ARBA" id="ARBA00022475"/>
    </source>
</evidence>
<sequence>MRNRYAIIAAVTALVTLIDQATKVLVLHSIPLYTEIPVIKDFFSLVHVRNRGAAFGFLNRHDISWQFWLFLAATLVAIVVVIMLAKSSRADDYPFFLSLGLILGGAAGNLIDRILYREVIDFLDFYWGTYHWPAFNVADIAICCGAALALIFSLRRSPPAEKTGR</sequence>
<dbReference type="GO" id="GO:0004190">
    <property type="term" value="F:aspartic-type endopeptidase activity"/>
    <property type="evidence" value="ECO:0007669"/>
    <property type="project" value="UniProtKB-UniRule"/>
</dbReference>
<feature type="active site" evidence="9">
    <location>
        <position position="139"/>
    </location>
</feature>
<comment type="subcellular location">
    <subcellularLocation>
        <location evidence="9">Cell membrane</location>
        <topology evidence="9">Multi-pass membrane protein</topology>
    </subcellularLocation>
</comment>
<evidence type="ECO:0000256" key="10">
    <source>
        <dbReference type="RuleBase" id="RU004181"/>
    </source>
</evidence>
<organism evidence="11">
    <name type="scientific">uncultured delta proteobacterium</name>
    <dbReference type="NCBI Taxonomy" id="34034"/>
    <lineage>
        <taxon>Bacteria</taxon>
        <taxon>Deltaproteobacteria</taxon>
        <taxon>environmental samples</taxon>
    </lineage>
</organism>
<keyword evidence="6 9" id="KW-0378">Hydrolase</keyword>
<evidence type="ECO:0000256" key="7">
    <source>
        <dbReference type="ARBA" id="ARBA00022989"/>
    </source>
</evidence>